<evidence type="ECO:0000313" key="8">
    <source>
        <dbReference type="Proteomes" id="UP000092154"/>
    </source>
</evidence>
<dbReference type="Gene3D" id="1.20.120.1630">
    <property type="match status" value="1"/>
</dbReference>
<accession>A0A1B7MQN7</accession>
<gene>
    <name evidence="7" type="ORF">K503DRAFT_411247</name>
</gene>
<dbReference type="AlphaFoldDB" id="A0A1B7MQN7"/>
<evidence type="ECO:0000256" key="5">
    <source>
        <dbReference type="RuleBase" id="RU362022"/>
    </source>
</evidence>
<dbReference type="PANTHER" id="PTHR12714:SF9">
    <property type="entry name" value="PROTEIN-S-ISOPRENYLCYSTEINE O-METHYLTRANSFERASE"/>
    <property type="match status" value="1"/>
</dbReference>
<evidence type="ECO:0000313" key="7">
    <source>
        <dbReference type="EMBL" id="OAX34910.1"/>
    </source>
</evidence>
<comment type="similarity">
    <text evidence="5">Belongs to the class VI-like SAM-binding methyltransferase superfamily. Isoprenylcysteine carboxyl methyltransferase family.</text>
</comment>
<dbReference type="EMBL" id="KV448554">
    <property type="protein sequence ID" value="OAX34910.1"/>
    <property type="molecule type" value="Genomic_DNA"/>
</dbReference>
<feature type="chain" id="PRO_5008597475" description="Protein-S-isoprenylcysteine O-methyltransferase" evidence="6">
    <location>
        <begin position="20"/>
        <end position="259"/>
    </location>
</feature>
<keyword evidence="6" id="KW-0732">Signal</keyword>
<protein>
    <recommendedName>
        <fullName evidence="5">Protein-S-isoprenylcysteine O-methyltransferase</fullName>
        <ecNumber evidence="5">2.1.1.100</ecNumber>
    </recommendedName>
</protein>
<dbReference type="InterPro" id="IPR007269">
    <property type="entry name" value="ICMT_MeTrfase"/>
</dbReference>
<keyword evidence="5" id="KW-0489">Methyltransferase</keyword>
<keyword evidence="4" id="KW-0472">Membrane</keyword>
<evidence type="ECO:0000256" key="4">
    <source>
        <dbReference type="ARBA" id="ARBA00023136"/>
    </source>
</evidence>
<evidence type="ECO:0000256" key="2">
    <source>
        <dbReference type="ARBA" id="ARBA00022692"/>
    </source>
</evidence>
<name>A0A1B7MQN7_9AGAM</name>
<dbReference type="GO" id="GO:0004671">
    <property type="term" value="F:protein C-terminal S-isoprenylcysteine carboxyl O-methyltransferase activity"/>
    <property type="evidence" value="ECO:0007669"/>
    <property type="project" value="UniProtKB-EC"/>
</dbReference>
<evidence type="ECO:0000256" key="6">
    <source>
        <dbReference type="SAM" id="SignalP"/>
    </source>
</evidence>
<sequence>MVAVKVCLLLCATGAQLYALTPPNSTPDSKERLKHIGTELIIWVVVLMKVHTFYCQFQSILHLTECLFIKNIPCACALAEFFVALATAHESAISSSIISLLVRSQSLPDFDLTVSTPALIAGSCLTVIGCAIRTQCFRTLGRLFTFELSIRQGHKLVTSGPYSIVRHPSYSAGWFLFPGILLCHLHPQSWLVTCSGIFPSSDQAVKWTLTCIWISLCCFFYNVVGSRVRKEEEMLEEHFGDEWKCYTKKVPYKLVPWLY</sequence>
<keyword evidence="8" id="KW-1185">Reference proteome</keyword>
<evidence type="ECO:0000256" key="1">
    <source>
        <dbReference type="ARBA" id="ARBA00004141"/>
    </source>
</evidence>
<organism evidence="7 8">
    <name type="scientific">Rhizopogon vinicolor AM-OR11-026</name>
    <dbReference type="NCBI Taxonomy" id="1314800"/>
    <lineage>
        <taxon>Eukaryota</taxon>
        <taxon>Fungi</taxon>
        <taxon>Dikarya</taxon>
        <taxon>Basidiomycota</taxon>
        <taxon>Agaricomycotina</taxon>
        <taxon>Agaricomycetes</taxon>
        <taxon>Agaricomycetidae</taxon>
        <taxon>Boletales</taxon>
        <taxon>Suillineae</taxon>
        <taxon>Rhizopogonaceae</taxon>
        <taxon>Rhizopogon</taxon>
    </lineage>
</organism>
<dbReference type="EC" id="2.1.1.100" evidence="5"/>
<keyword evidence="3" id="KW-1133">Transmembrane helix</keyword>
<keyword evidence="5" id="KW-0808">Transferase</keyword>
<evidence type="ECO:0000256" key="3">
    <source>
        <dbReference type="ARBA" id="ARBA00022989"/>
    </source>
</evidence>
<keyword evidence="5" id="KW-0949">S-adenosyl-L-methionine</keyword>
<comment type="subcellular location">
    <subcellularLocation>
        <location evidence="5">Endoplasmic reticulum membrane</location>
        <topology evidence="5">Multi-pass membrane protein</topology>
    </subcellularLocation>
    <subcellularLocation>
        <location evidence="1">Membrane</location>
        <topology evidence="1">Multi-pass membrane protein</topology>
    </subcellularLocation>
</comment>
<comment type="catalytic activity">
    <reaction evidence="5">
        <text>[protein]-C-terminal S-[(2E,6E)-farnesyl]-L-cysteine + S-adenosyl-L-methionine = [protein]-C-terminal S-[(2E,6E)-farnesyl]-L-cysteine methyl ester + S-adenosyl-L-homocysteine</text>
        <dbReference type="Rhea" id="RHEA:21672"/>
        <dbReference type="Rhea" id="RHEA-COMP:12125"/>
        <dbReference type="Rhea" id="RHEA-COMP:12126"/>
        <dbReference type="ChEBI" id="CHEBI:57856"/>
        <dbReference type="ChEBI" id="CHEBI:59789"/>
        <dbReference type="ChEBI" id="CHEBI:90510"/>
        <dbReference type="ChEBI" id="CHEBI:90511"/>
        <dbReference type="EC" id="2.1.1.100"/>
    </reaction>
</comment>
<dbReference type="GO" id="GO:0032259">
    <property type="term" value="P:methylation"/>
    <property type="evidence" value="ECO:0007669"/>
    <property type="project" value="UniProtKB-KW"/>
</dbReference>
<dbReference type="Proteomes" id="UP000092154">
    <property type="component" value="Unassembled WGS sequence"/>
</dbReference>
<proteinExistence type="inferred from homology"/>
<dbReference type="OrthoDB" id="422086at2759"/>
<dbReference type="InParanoid" id="A0A1B7MQN7"/>
<feature type="signal peptide" evidence="6">
    <location>
        <begin position="1"/>
        <end position="19"/>
    </location>
</feature>
<keyword evidence="2" id="KW-0812">Transmembrane</keyword>
<dbReference type="STRING" id="1314800.A0A1B7MQN7"/>
<keyword evidence="5" id="KW-0256">Endoplasmic reticulum</keyword>
<dbReference type="PANTHER" id="PTHR12714">
    <property type="entry name" value="PROTEIN-S ISOPRENYLCYSTEINE O-METHYLTRANSFERASE"/>
    <property type="match status" value="1"/>
</dbReference>
<reference evidence="7 8" key="1">
    <citation type="submission" date="2016-06" db="EMBL/GenBank/DDBJ databases">
        <title>Comparative genomics of the ectomycorrhizal sister species Rhizopogon vinicolor and Rhizopogon vesiculosus (Basidiomycota: Boletales) reveals a divergence of the mating type B locus.</title>
        <authorList>
            <consortium name="DOE Joint Genome Institute"/>
            <person name="Mujic A.B."/>
            <person name="Kuo A."/>
            <person name="Tritt A."/>
            <person name="Lipzen A."/>
            <person name="Chen C."/>
            <person name="Johnson J."/>
            <person name="Sharma A."/>
            <person name="Barry K."/>
            <person name="Grigoriev I.V."/>
            <person name="Spatafora J.W."/>
        </authorList>
    </citation>
    <scope>NUCLEOTIDE SEQUENCE [LARGE SCALE GENOMIC DNA]</scope>
    <source>
        <strain evidence="7 8">AM-OR11-026</strain>
    </source>
</reference>
<dbReference type="GO" id="GO:0005789">
    <property type="term" value="C:endoplasmic reticulum membrane"/>
    <property type="evidence" value="ECO:0007669"/>
    <property type="project" value="UniProtKB-SubCell"/>
</dbReference>
<dbReference type="Pfam" id="PF04140">
    <property type="entry name" value="ICMT"/>
    <property type="match status" value="1"/>
</dbReference>